<gene>
    <name evidence="3" type="ORF">AKJ09_00338</name>
</gene>
<dbReference type="RefSeq" id="WP_146645393.1">
    <property type="nucleotide sequence ID" value="NZ_CP012333.1"/>
</dbReference>
<keyword evidence="4" id="KW-1185">Reference proteome</keyword>
<evidence type="ECO:0008006" key="5">
    <source>
        <dbReference type="Google" id="ProtNLM"/>
    </source>
</evidence>
<evidence type="ECO:0000313" key="4">
    <source>
        <dbReference type="Proteomes" id="UP000064967"/>
    </source>
</evidence>
<dbReference type="PROSITE" id="PS51257">
    <property type="entry name" value="PROKAR_LIPOPROTEIN"/>
    <property type="match status" value="1"/>
</dbReference>
<accession>A0A0K1PKN6</accession>
<evidence type="ECO:0000256" key="1">
    <source>
        <dbReference type="SAM" id="MobiDB-lite"/>
    </source>
</evidence>
<name>A0A0K1PKN6_9BACT</name>
<dbReference type="KEGG" id="llu:AKJ09_00338"/>
<dbReference type="EMBL" id="CP012333">
    <property type="protein sequence ID" value="AKU93674.1"/>
    <property type="molecule type" value="Genomic_DNA"/>
</dbReference>
<keyword evidence="2" id="KW-0732">Signal</keyword>
<reference evidence="3 4" key="1">
    <citation type="submission" date="2015-08" db="EMBL/GenBank/DDBJ databases">
        <authorList>
            <person name="Babu N.S."/>
            <person name="Beckwith C.J."/>
            <person name="Beseler K.G."/>
            <person name="Brison A."/>
            <person name="Carone J.V."/>
            <person name="Caskin T.P."/>
            <person name="Diamond M."/>
            <person name="Durham M.E."/>
            <person name="Foxe J.M."/>
            <person name="Go M."/>
            <person name="Henderson B.A."/>
            <person name="Jones I.B."/>
            <person name="McGettigan J.A."/>
            <person name="Micheletti S.J."/>
            <person name="Nasrallah M.E."/>
            <person name="Ortiz D."/>
            <person name="Piller C.R."/>
            <person name="Privatt S.R."/>
            <person name="Schneider S.L."/>
            <person name="Sharp S."/>
            <person name="Smith T.C."/>
            <person name="Stanton J.D."/>
            <person name="Ullery H.E."/>
            <person name="Wilson R.J."/>
            <person name="Serrano M.G."/>
            <person name="Buck G."/>
            <person name="Lee V."/>
            <person name="Wang Y."/>
            <person name="Carvalho R."/>
            <person name="Voegtly L."/>
            <person name="Shi R."/>
            <person name="Duckworth R."/>
            <person name="Johnson A."/>
            <person name="Loviza R."/>
            <person name="Walstead R."/>
            <person name="Shah Z."/>
            <person name="Kiflezghi M."/>
            <person name="Wade K."/>
            <person name="Ball S.L."/>
            <person name="Bradley K.W."/>
            <person name="Asai D.J."/>
            <person name="Bowman C.A."/>
            <person name="Russell D.A."/>
            <person name="Pope W.H."/>
            <person name="Jacobs-Sera D."/>
            <person name="Hendrix R.W."/>
            <person name="Hatfull G.F."/>
        </authorList>
    </citation>
    <scope>NUCLEOTIDE SEQUENCE [LARGE SCALE GENOMIC DNA]</scope>
    <source>
        <strain evidence="3 4">DSM 27648</strain>
    </source>
</reference>
<proteinExistence type="predicted"/>
<dbReference type="AlphaFoldDB" id="A0A0K1PKN6"/>
<feature type="signal peptide" evidence="2">
    <location>
        <begin position="1"/>
        <end position="22"/>
    </location>
</feature>
<dbReference type="STRING" id="1391654.AKJ09_00338"/>
<feature type="region of interest" description="Disordered" evidence="1">
    <location>
        <begin position="32"/>
        <end position="74"/>
    </location>
</feature>
<feature type="chain" id="PRO_5005465637" description="Lipoprotein" evidence="2">
    <location>
        <begin position="23"/>
        <end position="420"/>
    </location>
</feature>
<evidence type="ECO:0000313" key="3">
    <source>
        <dbReference type="EMBL" id="AKU93674.1"/>
    </source>
</evidence>
<sequence length="420" mass="43744">MVRARYAVRTIGVVAPSALVLAVACSSPYGEAPASPATGDAASSEATSEHVDAAASEPCQRALPKGLPATDDDPMTELEPFVIAVDTLDFTKKGDAKGFDLDGVCTCDTRPGNAHQGSPSCRGKEACDGEGGIDNAFGDLIASIQTDVVGGSSLLASLGDLSTDVRSGWRSVLLYLLHYNGLANDREVEIGLIPSDGIRSPTCPGSKEGTSGNFSPGLCGDDAWSTTPKGFIDGTPALRAVGYVNDYQLVGRAEGKASVPFGAAPLELGAPLITGKIVPLGEDMQPRALNQRPTTEKERRLFRIDDGQLVGRLPSSSLLATVGNATLGPLASKPNERVCMNPVYLLVRTKVCSALDVAASPSFDFYENFSCDAISAGLTFTAKPAVLGPVYEAPPTLNDCYPVDGKPTKPTAYAPNYLCP</sequence>
<organism evidence="3 4">
    <name type="scientific">Labilithrix luteola</name>
    <dbReference type="NCBI Taxonomy" id="1391654"/>
    <lineage>
        <taxon>Bacteria</taxon>
        <taxon>Pseudomonadati</taxon>
        <taxon>Myxococcota</taxon>
        <taxon>Polyangia</taxon>
        <taxon>Polyangiales</taxon>
        <taxon>Labilitrichaceae</taxon>
        <taxon>Labilithrix</taxon>
    </lineage>
</organism>
<protein>
    <recommendedName>
        <fullName evidence="5">Lipoprotein</fullName>
    </recommendedName>
</protein>
<dbReference type="Proteomes" id="UP000064967">
    <property type="component" value="Chromosome"/>
</dbReference>
<evidence type="ECO:0000256" key="2">
    <source>
        <dbReference type="SAM" id="SignalP"/>
    </source>
</evidence>